<name>A0AAV9PN85_9PEZI</name>
<feature type="compositionally biased region" description="Polar residues" evidence="6">
    <location>
        <begin position="397"/>
        <end position="409"/>
    </location>
</feature>
<feature type="compositionally biased region" description="Acidic residues" evidence="6">
    <location>
        <begin position="734"/>
        <end position="760"/>
    </location>
</feature>
<dbReference type="Gene3D" id="2.30.29.30">
    <property type="entry name" value="Pleckstrin-homology domain (PH domain)/Phosphotyrosine-binding domain (PTB)"/>
    <property type="match status" value="1"/>
</dbReference>
<dbReference type="Pfam" id="PF16016">
    <property type="entry name" value="VASt"/>
    <property type="match status" value="1"/>
</dbReference>
<comment type="subcellular location">
    <subcellularLocation>
        <location evidence="1">Membrane</location>
        <topology evidence="1">Single-pass membrane protein</topology>
    </subcellularLocation>
</comment>
<dbReference type="GO" id="GO:0032366">
    <property type="term" value="P:intracellular sterol transport"/>
    <property type="evidence" value="ECO:0007669"/>
    <property type="project" value="TreeGrafter"/>
</dbReference>
<dbReference type="GO" id="GO:0032541">
    <property type="term" value="C:cortical endoplasmic reticulum"/>
    <property type="evidence" value="ECO:0007669"/>
    <property type="project" value="TreeGrafter"/>
</dbReference>
<feature type="compositionally biased region" description="Polar residues" evidence="6">
    <location>
        <begin position="112"/>
        <end position="140"/>
    </location>
</feature>
<dbReference type="Pfam" id="PF02893">
    <property type="entry name" value="GRAM"/>
    <property type="match status" value="1"/>
</dbReference>
<keyword evidence="5" id="KW-0472">Membrane</keyword>
<proteinExistence type="inferred from homology"/>
<dbReference type="InterPro" id="IPR004182">
    <property type="entry name" value="GRAM"/>
</dbReference>
<dbReference type="GO" id="GO:0005886">
    <property type="term" value="C:plasma membrane"/>
    <property type="evidence" value="ECO:0007669"/>
    <property type="project" value="TreeGrafter"/>
</dbReference>
<feature type="compositionally biased region" description="Basic residues" evidence="6">
    <location>
        <begin position="1020"/>
        <end position="1029"/>
    </location>
</feature>
<keyword evidence="3" id="KW-0812">Transmembrane</keyword>
<feature type="compositionally biased region" description="Polar residues" evidence="6">
    <location>
        <begin position="273"/>
        <end position="286"/>
    </location>
</feature>
<reference evidence="8 9" key="1">
    <citation type="submission" date="2023-08" db="EMBL/GenBank/DDBJ databases">
        <title>Black Yeasts Isolated from many extreme environments.</title>
        <authorList>
            <person name="Coleine C."/>
            <person name="Stajich J.E."/>
            <person name="Selbmann L."/>
        </authorList>
    </citation>
    <scope>NUCLEOTIDE SEQUENCE [LARGE SCALE GENOMIC DNA]</scope>
    <source>
        <strain evidence="8 9">CCFEE 5935</strain>
    </source>
</reference>
<organism evidence="8 9">
    <name type="scientific">Saxophila tyrrhenica</name>
    <dbReference type="NCBI Taxonomy" id="1690608"/>
    <lineage>
        <taxon>Eukaryota</taxon>
        <taxon>Fungi</taxon>
        <taxon>Dikarya</taxon>
        <taxon>Ascomycota</taxon>
        <taxon>Pezizomycotina</taxon>
        <taxon>Dothideomycetes</taxon>
        <taxon>Dothideomycetidae</taxon>
        <taxon>Mycosphaerellales</taxon>
        <taxon>Extremaceae</taxon>
        <taxon>Saxophila</taxon>
    </lineage>
</organism>
<dbReference type="PANTHER" id="PTHR23319">
    <property type="entry name" value="GRAM DOMAIN CONTAINING 1B, ISOFORM E"/>
    <property type="match status" value="1"/>
</dbReference>
<dbReference type="GO" id="GO:0032934">
    <property type="term" value="F:sterol binding"/>
    <property type="evidence" value="ECO:0007669"/>
    <property type="project" value="TreeGrafter"/>
</dbReference>
<feature type="compositionally biased region" description="Polar residues" evidence="6">
    <location>
        <begin position="513"/>
        <end position="525"/>
    </location>
</feature>
<dbReference type="SMART" id="SM00568">
    <property type="entry name" value="GRAM"/>
    <property type="match status" value="1"/>
</dbReference>
<comment type="caution">
    <text evidence="8">The sequence shown here is derived from an EMBL/GenBank/DDBJ whole genome shotgun (WGS) entry which is preliminary data.</text>
</comment>
<feature type="domain" description="VASt" evidence="7">
    <location>
        <begin position="846"/>
        <end position="1015"/>
    </location>
</feature>
<feature type="compositionally biased region" description="Polar residues" evidence="6">
    <location>
        <begin position="209"/>
        <end position="229"/>
    </location>
</feature>
<dbReference type="PROSITE" id="PS51778">
    <property type="entry name" value="VAST"/>
    <property type="match status" value="1"/>
</dbReference>
<feature type="region of interest" description="Disordered" evidence="6">
    <location>
        <begin position="500"/>
        <end position="564"/>
    </location>
</feature>
<protein>
    <recommendedName>
        <fullName evidence="7">VASt domain-containing protein</fullName>
    </recommendedName>
</protein>
<dbReference type="AlphaFoldDB" id="A0AAV9PN85"/>
<evidence type="ECO:0000256" key="6">
    <source>
        <dbReference type="SAM" id="MobiDB-lite"/>
    </source>
</evidence>
<dbReference type="GO" id="GO:0140268">
    <property type="term" value="C:endoplasmic reticulum-plasma membrane contact site"/>
    <property type="evidence" value="ECO:0007669"/>
    <property type="project" value="TreeGrafter"/>
</dbReference>
<feature type="region of interest" description="Disordered" evidence="6">
    <location>
        <begin position="724"/>
        <end position="789"/>
    </location>
</feature>
<evidence type="ECO:0000313" key="9">
    <source>
        <dbReference type="Proteomes" id="UP001337655"/>
    </source>
</evidence>
<evidence type="ECO:0000256" key="5">
    <source>
        <dbReference type="ARBA" id="ARBA00023136"/>
    </source>
</evidence>
<feature type="compositionally biased region" description="Low complexity" evidence="6">
    <location>
        <begin position="311"/>
        <end position="326"/>
    </location>
</feature>
<evidence type="ECO:0000313" key="8">
    <source>
        <dbReference type="EMBL" id="KAK5174752.1"/>
    </source>
</evidence>
<comment type="similarity">
    <text evidence="2">Belongs to the YSP2 family.</text>
</comment>
<keyword evidence="4" id="KW-1133">Transmembrane helix</keyword>
<sequence length="1206" mass="128424">MSAPDVNTPPSRGLSRLLRNQGDSKNNSTNSLVDSSNSDDQNPESAVGLRPGSSRGVGERLADRIRRKSVDDRRDSAESAKRLSSFIPSRRNKLKRNKSSERQAESREPSPVNESLTLAGNQSDSSLAQEGSGRSSLLTDDNSDQEGRPVRPTLSAHPSHIGYLTLSSPEINAQAVPTPLGDNGATAPGVAQSTSTSSIPQIIEPLDAGSTSTFRDSNSSETARANEQPSPAAKVAQEAAYTSHAPAAKVEAIQQQSDERPVTPKSLGRPRVNTASLPATPPNLSETPTTFVTPPTPTDPNAEFPRRPPRKATTTRQRSDSSSSYESIKHRRNQSANLPSKLSQSVAVPLTPHVEETKTPGGTLVQPPPGTGFFSSFFSAAQKTANQLGSSIAIGGNQKSRVSSQTSADGQGGEEVIPGLESSPNIIEGDKDRQLAVDTLGKGNLNLGHLGISEEPAAITSNALEMQNGAPAGGEASNKAEEEAAARAVSDAYEKPVAAAVSEATGGHRPMSIASNDRLTLTGDQTPPRHGADFESIKRSGSVRSKLSGRRRKHRGSSATAGTGNTIAAGLTATASGFQNLAASGAGHRLTGFAVASSKRNKDFHSLFRSVPEDDYLIEDYSAALQRDILLHGRLYVSEGHICFSSNILGWVTNLVISFDEVVSVEKKTTAVIFPNAIVISTLQARNTFASFVARDSTYELIIGIWKISHPNLKSSLNGVSLDNAGTGDKTEVAEPEGSEDGSDTGSEDEVYDEDADDDGGSFNDASLAPSIAGSDLGDPTLSRKASGLPLAPGAAQANGVGAKTNGISAKGFEGTETAAAGATATADFPGPPSHEATQCSESGEHYTNLLIDTVIPAPLGKVYSMTFGPASGAFMTKWLVEDQKSRELNFTDDKIGLDNDHKTMTFDYIKPLSGSIGPRQTKCITTNTLVAFDLDRAVSIDCSTQTPDVPSGNVFMTKTRYCLMWAPGNSTRFLSTSAVEWSGKSPIEKGTQDGQTEYAKALTAAVKAAVTTRPPVKGPLRKGKRKGKKEMLDTDASPEERKTSVTAERKETTWGPLEPLHAILRPVISLLDPFMNSQVLIAVLTVLLLYTWISPPARRGGTGVGLPGYSTPERLLAYEEIWRHEESNLWDWLEDRVGLDNIYVPSGGEEQKDRQKVLAARNMAKKLGDERMSERQMDDAIRVTQERLESLKDAVARKKGGKKEL</sequence>
<feature type="region of interest" description="Disordered" evidence="6">
    <location>
        <begin position="173"/>
        <end position="345"/>
    </location>
</feature>
<feature type="compositionally biased region" description="Basic and acidic residues" evidence="6">
    <location>
        <begin position="1039"/>
        <end position="1052"/>
    </location>
</feature>
<dbReference type="InterPro" id="IPR051482">
    <property type="entry name" value="Cholesterol_transport"/>
</dbReference>
<accession>A0AAV9PN85</accession>
<dbReference type="CDD" id="cd13220">
    <property type="entry name" value="PH-GRAM_GRAMDC"/>
    <property type="match status" value="1"/>
</dbReference>
<feature type="compositionally biased region" description="Basic and acidic residues" evidence="6">
    <location>
        <begin position="98"/>
        <end position="108"/>
    </location>
</feature>
<evidence type="ECO:0000256" key="3">
    <source>
        <dbReference type="ARBA" id="ARBA00022692"/>
    </source>
</evidence>
<feature type="compositionally biased region" description="Polar residues" evidence="6">
    <location>
        <begin position="21"/>
        <end position="44"/>
    </location>
</feature>
<evidence type="ECO:0000259" key="7">
    <source>
        <dbReference type="PROSITE" id="PS51778"/>
    </source>
</evidence>
<dbReference type="GO" id="GO:0005789">
    <property type="term" value="C:endoplasmic reticulum membrane"/>
    <property type="evidence" value="ECO:0007669"/>
    <property type="project" value="TreeGrafter"/>
</dbReference>
<dbReference type="EMBL" id="JAVRRT010000002">
    <property type="protein sequence ID" value="KAK5174752.1"/>
    <property type="molecule type" value="Genomic_DNA"/>
</dbReference>
<dbReference type="RefSeq" id="XP_064663421.1">
    <property type="nucleotide sequence ID" value="XM_064799094.1"/>
</dbReference>
<feature type="region of interest" description="Disordered" evidence="6">
    <location>
        <begin position="396"/>
        <end position="427"/>
    </location>
</feature>
<feature type="compositionally biased region" description="Basic and acidic residues" evidence="6">
    <location>
        <begin position="57"/>
        <end position="81"/>
    </location>
</feature>
<gene>
    <name evidence="8" type="ORF">LTR77_001835</name>
</gene>
<feature type="compositionally biased region" description="Polar residues" evidence="6">
    <location>
        <begin position="334"/>
        <end position="345"/>
    </location>
</feature>
<dbReference type="GeneID" id="89923182"/>
<dbReference type="GO" id="GO:0120015">
    <property type="term" value="F:sterol transfer activity"/>
    <property type="evidence" value="ECO:0007669"/>
    <property type="project" value="TreeGrafter"/>
</dbReference>
<feature type="compositionally biased region" description="Basic residues" evidence="6">
    <location>
        <begin position="547"/>
        <end position="556"/>
    </location>
</feature>
<evidence type="ECO:0000256" key="2">
    <source>
        <dbReference type="ARBA" id="ARBA00006582"/>
    </source>
</evidence>
<dbReference type="GO" id="GO:0005739">
    <property type="term" value="C:mitochondrion"/>
    <property type="evidence" value="ECO:0007669"/>
    <property type="project" value="TreeGrafter"/>
</dbReference>
<evidence type="ECO:0000256" key="1">
    <source>
        <dbReference type="ARBA" id="ARBA00004167"/>
    </source>
</evidence>
<dbReference type="PANTHER" id="PTHR23319:SF4">
    <property type="entry name" value="GRAM DOMAIN CONTAINING 1B, ISOFORM E"/>
    <property type="match status" value="1"/>
</dbReference>
<evidence type="ECO:0000256" key="4">
    <source>
        <dbReference type="ARBA" id="ARBA00022989"/>
    </source>
</evidence>
<feature type="region of interest" description="Disordered" evidence="6">
    <location>
        <begin position="1"/>
        <end position="160"/>
    </location>
</feature>
<dbReference type="Proteomes" id="UP001337655">
    <property type="component" value="Unassembled WGS sequence"/>
</dbReference>
<dbReference type="InterPro" id="IPR031968">
    <property type="entry name" value="VASt"/>
</dbReference>
<keyword evidence="9" id="KW-1185">Reference proteome</keyword>
<feature type="region of interest" description="Disordered" evidence="6">
    <location>
        <begin position="1015"/>
        <end position="1052"/>
    </location>
</feature>
<dbReference type="InterPro" id="IPR011993">
    <property type="entry name" value="PH-like_dom_sf"/>
</dbReference>